<dbReference type="PANTHER" id="PTHR34653">
    <property type="match status" value="1"/>
</dbReference>
<dbReference type="InterPro" id="IPR001624">
    <property type="entry name" value="FliE"/>
</dbReference>
<dbReference type="PANTHER" id="PTHR34653:SF1">
    <property type="entry name" value="FLAGELLAR HOOK-BASAL BODY COMPLEX PROTEIN FLIE"/>
    <property type="match status" value="1"/>
</dbReference>
<sequence length="93" mass="9759">MDIRSISALQGYGSARPATQADPGTGGDLKTVLQDFASTLQTSEQAAVSAMTGDADPHALVQALAQTELAVETAITVRNKVVEAYQEILRMPV</sequence>
<evidence type="ECO:0000313" key="6">
    <source>
        <dbReference type="Proteomes" id="UP000613255"/>
    </source>
</evidence>
<dbReference type="Pfam" id="PF02049">
    <property type="entry name" value="FliE"/>
    <property type="match status" value="1"/>
</dbReference>
<dbReference type="HAMAP" id="MF_00724">
    <property type="entry name" value="FliE"/>
    <property type="match status" value="1"/>
</dbReference>
<organism evidence="5 6">
    <name type="scientific">Pontibaca salina</name>
    <dbReference type="NCBI Taxonomy" id="2795731"/>
    <lineage>
        <taxon>Bacteria</taxon>
        <taxon>Pseudomonadati</taxon>
        <taxon>Pseudomonadota</taxon>
        <taxon>Alphaproteobacteria</taxon>
        <taxon>Rhodobacterales</taxon>
        <taxon>Roseobacteraceae</taxon>
        <taxon>Pontibaca</taxon>
    </lineage>
</organism>
<dbReference type="EMBL" id="JAEIJD010000003">
    <property type="protein sequence ID" value="MBI6629386.1"/>
    <property type="molecule type" value="Genomic_DNA"/>
</dbReference>
<reference evidence="5" key="1">
    <citation type="submission" date="2020-12" db="EMBL/GenBank/DDBJ databases">
        <title>Pontibaca salina gen. nov., sp. nov., isolated from marine sediment.</title>
        <authorList>
            <person name="Bo J."/>
            <person name="Wang S."/>
            <person name="Song X."/>
            <person name="Du Z."/>
        </authorList>
    </citation>
    <scope>NUCLEOTIDE SEQUENCE</scope>
    <source>
        <strain evidence="5">S1109L</strain>
    </source>
</reference>
<dbReference type="GO" id="GO:0071973">
    <property type="term" value="P:bacterial-type flagellum-dependent cell motility"/>
    <property type="evidence" value="ECO:0007669"/>
    <property type="project" value="InterPro"/>
</dbReference>
<gene>
    <name evidence="4 5" type="primary">fliE</name>
    <name evidence="5" type="ORF">JAO82_05765</name>
</gene>
<dbReference type="RefSeq" id="WP_198685407.1">
    <property type="nucleotide sequence ID" value="NZ_JAEIJD010000003.1"/>
</dbReference>
<evidence type="ECO:0000256" key="4">
    <source>
        <dbReference type="HAMAP-Rule" id="MF_00724"/>
    </source>
</evidence>
<comment type="similarity">
    <text evidence="2 4">Belongs to the FliE family.</text>
</comment>
<proteinExistence type="inferred from homology"/>
<name>A0A934HM12_9RHOB</name>
<evidence type="ECO:0000256" key="1">
    <source>
        <dbReference type="ARBA" id="ARBA00004117"/>
    </source>
</evidence>
<accession>A0A934HM12</accession>
<evidence type="ECO:0000256" key="2">
    <source>
        <dbReference type="ARBA" id="ARBA00009272"/>
    </source>
</evidence>
<dbReference type="AlphaFoldDB" id="A0A934HM12"/>
<keyword evidence="6" id="KW-1185">Reference proteome</keyword>
<dbReference type="NCBIfam" id="NF001994">
    <property type="entry name" value="PRK00790.1-5"/>
    <property type="match status" value="1"/>
</dbReference>
<evidence type="ECO:0000256" key="3">
    <source>
        <dbReference type="ARBA" id="ARBA00023143"/>
    </source>
</evidence>
<keyword evidence="3 4" id="KW-0975">Bacterial flagellum</keyword>
<keyword evidence="5" id="KW-0969">Cilium</keyword>
<dbReference type="Proteomes" id="UP000613255">
    <property type="component" value="Unassembled WGS sequence"/>
</dbReference>
<dbReference type="GO" id="GO:0003774">
    <property type="term" value="F:cytoskeletal motor activity"/>
    <property type="evidence" value="ECO:0007669"/>
    <property type="project" value="InterPro"/>
</dbReference>
<comment type="caution">
    <text evidence="5">The sequence shown here is derived from an EMBL/GenBank/DDBJ whole genome shotgun (WGS) entry which is preliminary data.</text>
</comment>
<dbReference type="GO" id="GO:0009425">
    <property type="term" value="C:bacterial-type flagellum basal body"/>
    <property type="evidence" value="ECO:0007669"/>
    <property type="project" value="UniProtKB-SubCell"/>
</dbReference>
<keyword evidence="5" id="KW-0282">Flagellum</keyword>
<protein>
    <recommendedName>
        <fullName evidence="4">Flagellar hook-basal body complex protein FliE</fullName>
    </recommendedName>
</protein>
<keyword evidence="5" id="KW-0966">Cell projection</keyword>
<dbReference type="GO" id="GO:0005198">
    <property type="term" value="F:structural molecule activity"/>
    <property type="evidence" value="ECO:0007669"/>
    <property type="project" value="InterPro"/>
</dbReference>
<comment type="subcellular location">
    <subcellularLocation>
        <location evidence="1 4">Bacterial flagellum basal body</location>
    </subcellularLocation>
</comment>
<evidence type="ECO:0000313" key="5">
    <source>
        <dbReference type="EMBL" id="MBI6629386.1"/>
    </source>
</evidence>